<proteinExistence type="predicted"/>
<dbReference type="Gene3D" id="2.60.40.640">
    <property type="match status" value="1"/>
</dbReference>
<feature type="region of interest" description="Disordered" evidence="1">
    <location>
        <begin position="35"/>
        <end position="97"/>
    </location>
</feature>
<dbReference type="InterPro" id="IPR014848">
    <property type="entry name" value="Rgp1"/>
</dbReference>
<dbReference type="PANTHER" id="PTHR12507">
    <property type="entry name" value="REDUCED GROWTH PHENOTYPE 1 RGP1, YEAST -RELATED"/>
    <property type="match status" value="1"/>
</dbReference>
<accession>A0A9P4M444</accession>
<dbReference type="EMBL" id="ML978129">
    <property type="protein sequence ID" value="KAF2096385.1"/>
    <property type="molecule type" value="Genomic_DNA"/>
</dbReference>
<feature type="compositionally biased region" description="Polar residues" evidence="1">
    <location>
        <begin position="178"/>
        <end position="189"/>
    </location>
</feature>
<dbReference type="OrthoDB" id="1918at2759"/>
<evidence type="ECO:0000256" key="1">
    <source>
        <dbReference type="SAM" id="MobiDB-lite"/>
    </source>
</evidence>
<protein>
    <submittedName>
        <fullName evidence="2">Rgp1-domain-containing protein</fullName>
    </submittedName>
</protein>
<gene>
    <name evidence="2" type="ORF">NA57DRAFT_67149</name>
</gene>
<evidence type="ECO:0000313" key="3">
    <source>
        <dbReference type="Proteomes" id="UP000799772"/>
    </source>
</evidence>
<reference evidence="2" key="1">
    <citation type="journal article" date="2020" name="Stud. Mycol.">
        <title>101 Dothideomycetes genomes: a test case for predicting lifestyles and emergence of pathogens.</title>
        <authorList>
            <person name="Haridas S."/>
            <person name="Albert R."/>
            <person name="Binder M."/>
            <person name="Bloem J."/>
            <person name="Labutti K."/>
            <person name="Salamov A."/>
            <person name="Andreopoulos B."/>
            <person name="Baker S."/>
            <person name="Barry K."/>
            <person name="Bills G."/>
            <person name="Bluhm B."/>
            <person name="Cannon C."/>
            <person name="Castanera R."/>
            <person name="Culley D."/>
            <person name="Daum C."/>
            <person name="Ezra D."/>
            <person name="Gonzalez J."/>
            <person name="Henrissat B."/>
            <person name="Kuo A."/>
            <person name="Liang C."/>
            <person name="Lipzen A."/>
            <person name="Lutzoni F."/>
            <person name="Magnuson J."/>
            <person name="Mondo S."/>
            <person name="Nolan M."/>
            <person name="Ohm R."/>
            <person name="Pangilinan J."/>
            <person name="Park H.-J."/>
            <person name="Ramirez L."/>
            <person name="Alfaro M."/>
            <person name="Sun H."/>
            <person name="Tritt A."/>
            <person name="Yoshinaga Y."/>
            <person name="Zwiers L.-H."/>
            <person name="Turgeon B."/>
            <person name="Goodwin S."/>
            <person name="Spatafora J."/>
            <person name="Crous P."/>
            <person name="Grigoriev I."/>
        </authorList>
    </citation>
    <scope>NUCLEOTIDE SEQUENCE</scope>
    <source>
        <strain evidence="2">CBS 133067</strain>
    </source>
</reference>
<feature type="compositionally biased region" description="Low complexity" evidence="1">
    <location>
        <begin position="226"/>
        <end position="242"/>
    </location>
</feature>
<dbReference type="Pfam" id="PF08737">
    <property type="entry name" value="Rgp1"/>
    <property type="match status" value="1"/>
</dbReference>
<organism evidence="2 3">
    <name type="scientific">Rhizodiscina lignyota</name>
    <dbReference type="NCBI Taxonomy" id="1504668"/>
    <lineage>
        <taxon>Eukaryota</taxon>
        <taxon>Fungi</taxon>
        <taxon>Dikarya</taxon>
        <taxon>Ascomycota</taxon>
        <taxon>Pezizomycotina</taxon>
        <taxon>Dothideomycetes</taxon>
        <taxon>Pleosporomycetidae</taxon>
        <taxon>Aulographales</taxon>
        <taxon>Rhizodiscinaceae</taxon>
        <taxon>Rhizodiscina</taxon>
    </lineage>
</organism>
<feature type="region of interest" description="Disordered" evidence="1">
    <location>
        <begin position="592"/>
        <end position="623"/>
    </location>
</feature>
<dbReference type="InterPro" id="IPR014752">
    <property type="entry name" value="Arrestin-like_C"/>
</dbReference>
<keyword evidence="3" id="KW-1185">Reference proteome</keyword>
<feature type="compositionally biased region" description="Polar residues" evidence="1">
    <location>
        <begin position="198"/>
        <end position="208"/>
    </location>
</feature>
<evidence type="ECO:0000313" key="2">
    <source>
        <dbReference type="EMBL" id="KAF2096385.1"/>
    </source>
</evidence>
<dbReference type="Proteomes" id="UP000799772">
    <property type="component" value="Unassembled WGS sequence"/>
</dbReference>
<feature type="region of interest" description="Disordered" evidence="1">
    <location>
        <begin position="162"/>
        <end position="293"/>
    </location>
</feature>
<sequence length="828" mass="88716">MPPSNIRVSVHWKQATVFAGEDVEATITFTNIAAPSAPSPLPSRFNEPNWDAPSRAVNSERARARKHPPTSGALAQRPGLTRHTSLNGKGGGGGGHRQALSLSTAKDGNGTVRAVSGPGGTVQNAQIPTAVARPKHGRTLSILSLGTDVPEVRGGGMDQRMMRGHARAASVQIPGIKSSGNQLSATSPKQPSPLLRGSSPSASSTAGQPNEYPFPIARDARRSPRSQRPSPRLPSSRESPASDFTFPQQPPRPSTTEHLDTPIEPDSAVSPMTVRPNFRSHSPRPPEGTPEPVRQVARILSDTSVNGTPRSSMDIYSQTNNSSETLASEYIQQPTNRWFTRPEPLKRSGSQRVPQLRSSPETLMMGYAQIMGSFIVDGSLVNQAPFEEVKRKGIVGGHGGGGVVGVERSKRESGLFGALGWGNIGESLSGILGGGELSSIKEMRGIASSKSIPLLSTPQSILFVDLRLGPGENRSYSYTFKLPRGLPPSHKGRAIKISYQLTIGMQRPGTAQERQHVKSVDVPFRVLGGVNSQGEILGHDLMSPYILLRDQARTASIIDPSVVKSAKQPNGTSKPPDSSLSDFTGYITHLLSKSETGSGPPSALLSPTAEVPSHRRRSSLDEPTTMKEAIDFAILRSNQTTDSGASRGAIRFEIARSGQRVAVINLARPSYRLGETIHTSIDFANADIPTYAVSVSLESSESIDPALALRSTASVARVTRRVHAHSAENVMFARRVGISLAVPWNAAPEFITTGVGVAWKVRVEFIGPRLETRKRSVLLGEVSRDHRGAVFSPIERLQCDSFEVEAPVRIYGAIVETGESTDVEDLIV</sequence>
<comment type="caution">
    <text evidence="2">The sequence shown here is derived from an EMBL/GenBank/DDBJ whole genome shotgun (WGS) entry which is preliminary data.</text>
</comment>
<dbReference type="AlphaFoldDB" id="A0A9P4M444"/>
<name>A0A9P4M444_9PEZI</name>